<organism evidence="9 10">
    <name type="scientific">Polysphondylium violaceum</name>
    <dbReference type="NCBI Taxonomy" id="133409"/>
    <lineage>
        <taxon>Eukaryota</taxon>
        <taxon>Amoebozoa</taxon>
        <taxon>Evosea</taxon>
        <taxon>Eumycetozoa</taxon>
        <taxon>Dictyostelia</taxon>
        <taxon>Dictyosteliales</taxon>
        <taxon>Dictyosteliaceae</taxon>
        <taxon>Polysphondylium</taxon>
    </lineage>
</organism>
<dbReference type="AlphaFoldDB" id="A0A8J4V1Q7"/>
<dbReference type="NCBIfam" id="NF001381">
    <property type="entry name" value="PRK00279.1-3"/>
    <property type="match status" value="1"/>
</dbReference>
<keyword evidence="3 6" id="KW-0418">Kinase</keyword>
<dbReference type="Pfam" id="PF00406">
    <property type="entry name" value="ADK"/>
    <property type="match status" value="1"/>
</dbReference>
<dbReference type="GO" id="GO:0006172">
    <property type="term" value="P:ADP biosynthetic process"/>
    <property type="evidence" value="ECO:0007669"/>
    <property type="project" value="UniProtKB-UniRule"/>
</dbReference>
<comment type="catalytic activity">
    <reaction evidence="6">
        <text>AMP + ATP = 2 ADP</text>
        <dbReference type="Rhea" id="RHEA:12973"/>
        <dbReference type="ChEBI" id="CHEBI:30616"/>
        <dbReference type="ChEBI" id="CHEBI:456215"/>
        <dbReference type="ChEBI" id="CHEBI:456216"/>
        <dbReference type="EC" id="2.7.4.3"/>
    </reaction>
</comment>
<feature type="region of interest" description="LID" evidence="6">
    <location>
        <begin position="160"/>
        <end position="197"/>
    </location>
</feature>
<proteinExistence type="inferred from homology"/>
<dbReference type="FunFam" id="3.40.50.300:FF:000106">
    <property type="entry name" value="Adenylate kinase mitochondrial"/>
    <property type="match status" value="1"/>
</dbReference>
<keyword evidence="2 6" id="KW-0547">Nucleotide-binding</keyword>
<feature type="binding site" evidence="6">
    <location>
        <position position="233"/>
    </location>
    <ligand>
        <name>ATP</name>
        <dbReference type="ChEBI" id="CHEBI:30616"/>
    </ligand>
</feature>
<dbReference type="InterPro" id="IPR033690">
    <property type="entry name" value="Adenylat_kinase_CS"/>
</dbReference>
<evidence type="ECO:0000256" key="7">
    <source>
        <dbReference type="SAM" id="MobiDB-lite"/>
    </source>
</evidence>
<dbReference type="PANTHER" id="PTHR23359">
    <property type="entry name" value="NUCLEOTIDE KINASE"/>
    <property type="match status" value="1"/>
</dbReference>
<evidence type="ECO:0000259" key="8">
    <source>
        <dbReference type="Pfam" id="PF05191"/>
    </source>
</evidence>
<protein>
    <recommendedName>
        <fullName evidence="6">Adenylate kinase</fullName>
        <ecNumber evidence="6">2.7.4.3</ecNumber>
    </recommendedName>
    <alternativeName>
        <fullName evidence="6">ATP-AMP transphosphorylase</fullName>
    </alternativeName>
    <alternativeName>
        <fullName evidence="6">ATP:AMP phosphotransferase</fullName>
    </alternativeName>
    <alternativeName>
        <fullName evidence="6">Adenylate kinase cytosolic and mitochondrial</fullName>
    </alternativeName>
    <alternativeName>
        <fullName evidence="6">Adenylate monophosphate kinase</fullName>
    </alternativeName>
</protein>
<keyword evidence="10" id="KW-1185">Reference proteome</keyword>
<comment type="similarity">
    <text evidence="6">Belongs to the adenylate kinase family. AK2 subfamily.</text>
</comment>
<dbReference type="PRINTS" id="PR00094">
    <property type="entry name" value="ADENYLTKNASE"/>
</dbReference>
<evidence type="ECO:0000256" key="3">
    <source>
        <dbReference type="ARBA" id="ARBA00022777"/>
    </source>
</evidence>
<evidence type="ECO:0000256" key="2">
    <source>
        <dbReference type="ARBA" id="ARBA00022741"/>
    </source>
</evidence>
<comment type="domain">
    <text evidence="6">Consists of three domains, a large central CORE domain and two small peripheral domains, NMPbind and LID, which undergo movements during catalysis. The LID domain closes over the site of phosphoryl transfer upon ATP binding. Assembling and dissambling the active center during each catalytic cycle provides an effective means to prevent ATP hydrolysis.</text>
</comment>
<evidence type="ECO:0000256" key="6">
    <source>
        <dbReference type="HAMAP-Rule" id="MF_03168"/>
    </source>
</evidence>
<feature type="binding site" evidence="6">
    <location>
        <position position="70"/>
    </location>
    <ligand>
        <name>AMP</name>
        <dbReference type="ChEBI" id="CHEBI:456215"/>
    </ligand>
</feature>
<dbReference type="InterPro" id="IPR007862">
    <property type="entry name" value="Adenylate_kinase_lid-dom"/>
</dbReference>
<comment type="subcellular location">
    <subcellularLocation>
        <location evidence="6">Cytoplasm</location>
        <location evidence="6">Cytosol</location>
    </subcellularLocation>
    <subcellularLocation>
        <location evidence="6">Mitochondrion intermembrane space</location>
    </subcellularLocation>
    <text evidence="6">Predominantly mitochondrial.</text>
</comment>
<dbReference type="HAMAP" id="MF_00235">
    <property type="entry name" value="Adenylate_kinase_Adk"/>
    <property type="match status" value="1"/>
</dbReference>
<dbReference type="HAMAP" id="MF_03168">
    <property type="entry name" value="Adenylate_kinase_AK2"/>
    <property type="match status" value="1"/>
</dbReference>
<dbReference type="InterPro" id="IPR006259">
    <property type="entry name" value="Adenyl_kin_sub"/>
</dbReference>
<dbReference type="GO" id="GO:0046033">
    <property type="term" value="P:AMP metabolic process"/>
    <property type="evidence" value="ECO:0007669"/>
    <property type="project" value="UniProtKB-UniRule"/>
</dbReference>
<feature type="region of interest" description="NMPbind" evidence="6">
    <location>
        <begin position="64"/>
        <end position="93"/>
    </location>
</feature>
<comment type="subunit">
    <text evidence="6">Monomer.</text>
</comment>
<dbReference type="GO" id="GO:0005524">
    <property type="term" value="F:ATP binding"/>
    <property type="evidence" value="ECO:0007669"/>
    <property type="project" value="UniProtKB-KW"/>
</dbReference>
<keyword evidence="1 6" id="KW-0808">Transferase</keyword>
<name>A0A8J4V1Q7_9MYCE</name>
<evidence type="ECO:0000256" key="1">
    <source>
        <dbReference type="ARBA" id="ARBA00022679"/>
    </source>
</evidence>
<dbReference type="NCBIfam" id="NF001380">
    <property type="entry name" value="PRK00279.1-2"/>
    <property type="match status" value="1"/>
</dbReference>
<dbReference type="Pfam" id="PF05191">
    <property type="entry name" value="ADK_lid"/>
    <property type="match status" value="1"/>
</dbReference>
<dbReference type="PROSITE" id="PS00113">
    <property type="entry name" value="ADENYLATE_KINASE"/>
    <property type="match status" value="1"/>
</dbReference>
<dbReference type="InterPro" id="IPR028587">
    <property type="entry name" value="AK2"/>
</dbReference>
<sequence>MTHPAPATAQKEVELVDQNVQVFQDLIEKKKEEGLRVVLIGPPGSGKGTQAPIIKDEYCLCHLSTGDMLRAAIEAGTDTGKAAKVIMDQGGLVPDDVMVSMIKENLDTPQCQKGFILDGFPRTVVQAQKLDKMLDEDNKKINHVLDFAIDDSLLVRRITGRLVHLASGRSYHKEFFPPKVDMVDDVTGEPLIQRSDDNEEVLKKRLASFHANTKPVLSYYQNKGILSTIDASKSANFVSNNIKAIFLSTLNFPPTFSLFKLPTTTSSTSSFFSSSSSSPKKVSDVPSAKY</sequence>
<dbReference type="Gene3D" id="3.40.50.300">
    <property type="entry name" value="P-loop containing nucleotide triphosphate hydrolases"/>
    <property type="match status" value="1"/>
</dbReference>
<dbReference type="InterPro" id="IPR000850">
    <property type="entry name" value="Adenylat/UMP-CMP_kin"/>
</dbReference>
<feature type="binding site" evidence="6">
    <location>
        <position position="65"/>
    </location>
    <ligand>
        <name>AMP</name>
        <dbReference type="ChEBI" id="CHEBI:456215"/>
    </ligand>
</feature>
<dbReference type="NCBIfam" id="NF011100">
    <property type="entry name" value="PRK14527.1"/>
    <property type="match status" value="1"/>
</dbReference>
<dbReference type="OrthoDB" id="439792at2759"/>
<dbReference type="SUPFAM" id="SSF52540">
    <property type="entry name" value="P-loop containing nucleoside triphosphate hydrolases"/>
    <property type="match status" value="1"/>
</dbReference>
<dbReference type="GO" id="GO:0005829">
    <property type="term" value="C:cytosol"/>
    <property type="evidence" value="ECO:0007669"/>
    <property type="project" value="UniProtKB-SubCell"/>
</dbReference>
<evidence type="ECO:0000313" key="9">
    <source>
        <dbReference type="EMBL" id="KAF2075703.1"/>
    </source>
</evidence>
<feature type="binding site" evidence="6">
    <location>
        <position position="161"/>
    </location>
    <ligand>
        <name>ATP</name>
        <dbReference type="ChEBI" id="CHEBI:30616"/>
    </ligand>
</feature>
<dbReference type="CDD" id="cd01428">
    <property type="entry name" value="ADK"/>
    <property type="match status" value="1"/>
</dbReference>
<feature type="domain" description="Adenylate kinase active site lid" evidence="8">
    <location>
        <begin position="161"/>
        <end position="196"/>
    </location>
</feature>
<dbReference type="GO" id="GO:0046034">
    <property type="term" value="P:ATP metabolic process"/>
    <property type="evidence" value="ECO:0007669"/>
    <property type="project" value="UniProtKB-UniRule"/>
</dbReference>
<dbReference type="EMBL" id="AJWJ01000089">
    <property type="protein sequence ID" value="KAF2075703.1"/>
    <property type="molecule type" value="Genomic_DNA"/>
</dbReference>
<feature type="binding site" evidence="6">
    <location>
        <begin position="170"/>
        <end position="171"/>
    </location>
    <ligand>
        <name>ATP</name>
        <dbReference type="ChEBI" id="CHEBI:30616"/>
    </ligand>
</feature>
<feature type="binding site" evidence="6">
    <location>
        <position position="205"/>
    </location>
    <ligand>
        <name>AMP</name>
        <dbReference type="ChEBI" id="CHEBI:456215"/>
    </ligand>
</feature>
<dbReference type="GO" id="GO:0004017">
    <property type="term" value="F:AMP kinase activity"/>
    <property type="evidence" value="ECO:0007669"/>
    <property type="project" value="UniProtKB-UniRule"/>
</dbReference>
<reference evidence="9" key="1">
    <citation type="submission" date="2020-01" db="EMBL/GenBank/DDBJ databases">
        <title>Development of genomics and gene disruption for Polysphondylium violaceum indicates a role for the polyketide synthase stlB in stalk morphogenesis.</title>
        <authorList>
            <person name="Narita B."/>
            <person name="Kawabe Y."/>
            <person name="Kin K."/>
            <person name="Saito T."/>
            <person name="Gibbs R."/>
            <person name="Kuspa A."/>
            <person name="Muzny D."/>
            <person name="Queller D."/>
            <person name="Richards S."/>
            <person name="Strassman J."/>
            <person name="Sucgang R."/>
            <person name="Worley K."/>
            <person name="Schaap P."/>
        </authorList>
    </citation>
    <scope>NUCLEOTIDE SEQUENCE</scope>
    <source>
        <strain evidence="9">QSvi11</strain>
    </source>
</reference>
<feature type="binding site" evidence="6">
    <location>
        <begin position="44"/>
        <end position="49"/>
    </location>
    <ligand>
        <name>ATP</name>
        <dbReference type="ChEBI" id="CHEBI:30616"/>
    </ligand>
</feature>
<feature type="binding site" evidence="6">
    <location>
        <begin position="91"/>
        <end position="93"/>
    </location>
    <ligand>
        <name>AMP</name>
        <dbReference type="ChEBI" id="CHEBI:456215"/>
    </ligand>
</feature>
<feature type="binding site" evidence="6">
    <location>
        <position position="194"/>
    </location>
    <ligand>
        <name>AMP</name>
        <dbReference type="ChEBI" id="CHEBI:456215"/>
    </ligand>
</feature>
<comment type="function">
    <text evidence="6">Catalyzes the reversible transfer of the terminal phosphate group between ATP and AMP. Plays an important role in cellular energy homeostasis and in adenine nucleotide metabolism. Adenylate kinase activity is critical for regulation of the phosphate utilization and the AMP de novo biosynthesis pathways.</text>
</comment>
<dbReference type="NCBIfam" id="TIGR01351">
    <property type="entry name" value="adk"/>
    <property type="match status" value="1"/>
</dbReference>
<keyword evidence="4 6" id="KW-0067">ATP-binding</keyword>
<evidence type="ECO:0000256" key="4">
    <source>
        <dbReference type="ARBA" id="ARBA00022840"/>
    </source>
</evidence>
<dbReference type="Proteomes" id="UP000695562">
    <property type="component" value="Unassembled WGS sequence"/>
</dbReference>
<comment type="caution">
    <text evidence="9">The sequence shown here is derived from an EMBL/GenBank/DDBJ whole genome shotgun (WGS) entry which is preliminary data.</text>
</comment>
<dbReference type="InterPro" id="IPR027417">
    <property type="entry name" value="P-loop_NTPase"/>
</dbReference>
<feature type="region of interest" description="Disordered" evidence="7">
    <location>
        <begin position="267"/>
        <end position="290"/>
    </location>
</feature>
<keyword evidence="6" id="KW-0963">Cytoplasm</keyword>
<dbReference type="GO" id="GO:0005758">
    <property type="term" value="C:mitochondrial intermembrane space"/>
    <property type="evidence" value="ECO:0007669"/>
    <property type="project" value="UniProtKB-SubCell"/>
</dbReference>
<keyword evidence="5 6" id="KW-0496">Mitochondrion</keyword>
<accession>A0A8J4V1Q7</accession>
<gene>
    <name evidence="9" type="ORF">CYY_003017</name>
</gene>
<evidence type="ECO:0000313" key="10">
    <source>
        <dbReference type="Proteomes" id="UP000695562"/>
    </source>
</evidence>
<feature type="binding site" evidence="6">
    <location>
        <begin position="119"/>
        <end position="122"/>
    </location>
    <ligand>
        <name>AMP</name>
        <dbReference type="ChEBI" id="CHEBI:456215"/>
    </ligand>
</feature>
<evidence type="ECO:0000256" key="5">
    <source>
        <dbReference type="ARBA" id="ARBA00023128"/>
    </source>
</evidence>
<feature type="binding site" evidence="6">
    <location>
        <position position="126"/>
    </location>
    <ligand>
        <name>AMP</name>
        <dbReference type="ChEBI" id="CHEBI:456215"/>
    </ligand>
</feature>
<dbReference type="EC" id="2.7.4.3" evidence="6"/>